<proteinExistence type="predicted"/>
<dbReference type="EMBL" id="JAAXOX010000014">
    <property type="protein sequence ID" value="NKY24331.1"/>
    <property type="molecule type" value="Genomic_DNA"/>
</dbReference>
<reference evidence="2 3" key="1">
    <citation type="submission" date="2020-04" db="EMBL/GenBank/DDBJ databases">
        <title>MicrobeNet Type strains.</title>
        <authorList>
            <person name="Nicholson A.C."/>
        </authorList>
    </citation>
    <scope>NUCLEOTIDE SEQUENCE [LARGE SCALE GENOMIC DNA]</scope>
    <source>
        <strain evidence="2 3">ATCC BAA-788</strain>
    </source>
</reference>
<name>A0A7X6KY42_9CELL</name>
<protein>
    <recommendedName>
        <fullName evidence="4">ThuA-like domain-containing protein</fullName>
    </recommendedName>
</protein>
<feature type="signal peptide" evidence="1">
    <location>
        <begin position="1"/>
        <end position="29"/>
    </location>
</feature>
<organism evidence="2 3">
    <name type="scientific">Cellulomonas denverensis</name>
    <dbReference type="NCBI Taxonomy" id="264297"/>
    <lineage>
        <taxon>Bacteria</taxon>
        <taxon>Bacillati</taxon>
        <taxon>Actinomycetota</taxon>
        <taxon>Actinomycetes</taxon>
        <taxon>Micrococcales</taxon>
        <taxon>Cellulomonadaceae</taxon>
        <taxon>Cellulomonas</taxon>
    </lineage>
</organism>
<comment type="caution">
    <text evidence="2">The sequence shown here is derived from an EMBL/GenBank/DDBJ whole genome shotgun (WGS) entry which is preliminary data.</text>
</comment>
<evidence type="ECO:0000313" key="2">
    <source>
        <dbReference type="EMBL" id="NKY24331.1"/>
    </source>
</evidence>
<dbReference type="Proteomes" id="UP000581206">
    <property type="component" value="Unassembled WGS sequence"/>
</dbReference>
<dbReference type="AlphaFoldDB" id="A0A7X6KY42"/>
<evidence type="ECO:0000256" key="1">
    <source>
        <dbReference type="SAM" id="SignalP"/>
    </source>
</evidence>
<accession>A0A7X6KY42</accession>
<keyword evidence="1" id="KW-0732">Signal</keyword>
<dbReference type="RefSeq" id="WP_168631466.1">
    <property type="nucleotide sequence ID" value="NZ_BONL01000036.1"/>
</dbReference>
<evidence type="ECO:0000313" key="3">
    <source>
        <dbReference type="Proteomes" id="UP000581206"/>
    </source>
</evidence>
<feature type="chain" id="PRO_5031152342" description="ThuA-like domain-containing protein" evidence="1">
    <location>
        <begin position="30"/>
        <end position="259"/>
    </location>
</feature>
<sequence>MATSFVRHPARLLAAVLGVLLTVTGLASASTSAAFTDSATVQLEVRGAHWATSVCVIQSPETRPDIAYTLTSSDLLRDRGWTTVLDKRAASTAADLAGCDVVMIAGESWTISAASRALAEDWTAAGGSVLSTGNDTGAATLPNFIGSQGDLRADYPFGGSVPASASVRGSLSPQFPSWTPGPLGTWTVDTTGRPITSVAAGALCVATVAGHPDWCAAIVRTTPAGGRWVHLHSKIGSPSSPGDAPGADAALAWLAIGRN</sequence>
<keyword evidence="3" id="KW-1185">Reference proteome</keyword>
<evidence type="ECO:0008006" key="4">
    <source>
        <dbReference type="Google" id="ProtNLM"/>
    </source>
</evidence>
<gene>
    <name evidence="2" type="ORF">HGA03_16815</name>
</gene>